<gene>
    <name evidence="4" type="primary">rplF</name>
    <name evidence="8" type="ORF">COW88_02445</name>
</gene>
<evidence type="ECO:0000259" key="7">
    <source>
        <dbReference type="Pfam" id="PF00347"/>
    </source>
</evidence>
<dbReference type="GO" id="GO:0019843">
    <property type="term" value="F:rRNA binding"/>
    <property type="evidence" value="ECO:0007669"/>
    <property type="project" value="UniProtKB-UniRule"/>
</dbReference>
<dbReference type="AlphaFoldDB" id="A0A2H0CV54"/>
<dbReference type="PRINTS" id="PR00059">
    <property type="entry name" value="RIBOSOMALL6"/>
</dbReference>
<keyword evidence="2 4" id="KW-0689">Ribosomal protein</keyword>
<dbReference type="EMBL" id="PCTL01000025">
    <property type="protein sequence ID" value="PIP73298.1"/>
    <property type="molecule type" value="Genomic_DNA"/>
</dbReference>
<evidence type="ECO:0000256" key="5">
    <source>
        <dbReference type="RuleBase" id="RU003869"/>
    </source>
</evidence>
<feature type="domain" description="Large ribosomal subunit protein uL6 alpha-beta" evidence="7">
    <location>
        <begin position="93"/>
        <end position="165"/>
    </location>
</feature>
<comment type="similarity">
    <text evidence="1 4 5">Belongs to the universal ribosomal protein uL6 family.</text>
</comment>
<dbReference type="InterPro" id="IPR020040">
    <property type="entry name" value="Ribosomal_uL6_a/b-dom"/>
</dbReference>
<keyword evidence="3 4" id="KW-0687">Ribonucleoprotein</keyword>
<evidence type="ECO:0000256" key="2">
    <source>
        <dbReference type="ARBA" id="ARBA00022980"/>
    </source>
</evidence>
<reference evidence="8 9" key="1">
    <citation type="submission" date="2017-09" db="EMBL/GenBank/DDBJ databases">
        <title>Depth-based differentiation of microbial function through sediment-hosted aquifers and enrichment of novel symbionts in the deep terrestrial subsurface.</title>
        <authorList>
            <person name="Probst A.J."/>
            <person name="Ladd B."/>
            <person name="Jarett J.K."/>
            <person name="Geller-Mcgrath D.E."/>
            <person name="Sieber C.M."/>
            <person name="Emerson J.B."/>
            <person name="Anantharaman K."/>
            <person name="Thomas B.C."/>
            <person name="Malmstrom R."/>
            <person name="Stieglmeier M."/>
            <person name="Klingl A."/>
            <person name="Woyke T."/>
            <person name="Ryan C.M."/>
            <person name="Banfield J.F."/>
        </authorList>
    </citation>
    <scope>NUCLEOTIDE SEQUENCE [LARGE SCALE GENOMIC DNA]</scope>
    <source>
        <strain evidence="8">CG22_combo_CG10-13_8_21_14_all_47_15</strain>
    </source>
</reference>
<dbReference type="PANTHER" id="PTHR11655">
    <property type="entry name" value="60S/50S RIBOSOMAL PROTEIN L6/L9"/>
    <property type="match status" value="1"/>
</dbReference>
<keyword evidence="4 6" id="KW-0699">rRNA-binding</keyword>
<protein>
    <recommendedName>
        <fullName evidence="4">Large ribosomal subunit protein uL6</fullName>
    </recommendedName>
</protein>
<dbReference type="NCBIfam" id="TIGR03654">
    <property type="entry name" value="L6_bact"/>
    <property type="match status" value="1"/>
</dbReference>
<dbReference type="PROSITE" id="PS00525">
    <property type="entry name" value="RIBOSOMAL_L6_1"/>
    <property type="match status" value="1"/>
</dbReference>
<evidence type="ECO:0000313" key="9">
    <source>
        <dbReference type="Proteomes" id="UP000230638"/>
    </source>
</evidence>
<comment type="subunit">
    <text evidence="4">Part of the 50S ribosomal subunit.</text>
</comment>
<dbReference type="PIRSF" id="PIRSF002162">
    <property type="entry name" value="Ribosomal_L6"/>
    <property type="match status" value="1"/>
</dbReference>
<accession>A0A2H0CV54</accession>
<dbReference type="GO" id="GO:0003735">
    <property type="term" value="F:structural constituent of ribosome"/>
    <property type="evidence" value="ECO:0007669"/>
    <property type="project" value="UniProtKB-UniRule"/>
</dbReference>
<dbReference type="InterPro" id="IPR019906">
    <property type="entry name" value="Ribosomal_uL6_bac-type"/>
</dbReference>
<dbReference type="Gene3D" id="3.90.930.12">
    <property type="entry name" value="Ribosomal protein L6, alpha-beta domain"/>
    <property type="match status" value="2"/>
</dbReference>
<dbReference type="GO" id="GO:0002181">
    <property type="term" value="P:cytoplasmic translation"/>
    <property type="evidence" value="ECO:0007669"/>
    <property type="project" value="TreeGrafter"/>
</dbReference>
<dbReference type="PANTHER" id="PTHR11655:SF14">
    <property type="entry name" value="LARGE RIBOSOMAL SUBUNIT PROTEIN UL6M"/>
    <property type="match status" value="1"/>
</dbReference>
<organism evidence="8 9">
    <name type="scientific">Candidatus Lloydbacteria bacterium CG22_combo_CG10-13_8_21_14_all_47_15</name>
    <dbReference type="NCBI Taxonomy" id="1974635"/>
    <lineage>
        <taxon>Bacteria</taxon>
        <taxon>Candidatus Lloydiibacteriota</taxon>
    </lineage>
</organism>
<dbReference type="InterPro" id="IPR002358">
    <property type="entry name" value="Ribosomal_uL6_CS"/>
</dbReference>
<dbReference type="Pfam" id="PF00347">
    <property type="entry name" value="Ribosomal_L6"/>
    <property type="match status" value="2"/>
</dbReference>
<evidence type="ECO:0000313" key="8">
    <source>
        <dbReference type="EMBL" id="PIP73298.1"/>
    </source>
</evidence>
<proteinExistence type="inferred from homology"/>
<dbReference type="InterPro" id="IPR036789">
    <property type="entry name" value="Ribosomal_uL6-like_a/b-dom_sf"/>
</dbReference>
<keyword evidence="4 6" id="KW-0694">RNA-binding</keyword>
<dbReference type="GO" id="GO:0022625">
    <property type="term" value="C:cytosolic large ribosomal subunit"/>
    <property type="evidence" value="ECO:0007669"/>
    <property type="project" value="UniProtKB-UniRule"/>
</dbReference>
<evidence type="ECO:0000256" key="6">
    <source>
        <dbReference type="RuleBase" id="RU003870"/>
    </source>
</evidence>
<sequence length="180" mass="19858">MSRIGKQIIVVPEKVEVSLSDDGTLTVKGPHGELSRCFGVTSIAIHKEGNEITSSLKEETAQARMLWGTYMSHIRNMIDGVVTPFQKKLIVEGVGYRAEVSGTSLKFLLGYSHPVLFSIPNGLTVTVEKNNITISGIDKEVVGQFAAKIRDARKPEPYKGKGIRYENEIVRRKQGKKSVT</sequence>
<comment type="function">
    <text evidence="4 6">This protein binds to the 23S rRNA, and is important in its secondary structure. It is located near the subunit interface in the base of the L7/L12 stalk, and near the tRNA binding site of the peptidyltransferase center.</text>
</comment>
<dbReference type="SUPFAM" id="SSF56053">
    <property type="entry name" value="Ribosomal protein L6"/>
    <property type="match status" value="2"/>
</dbReference>
<dbReference type="InterPro" id="IPR000702">
    <property type="entry name" value="Ribosomal_uL6-like"/>
</dbReference>
<dbReference type="HAMAP" id="MF_01365_B">
    <property type="entry name" value="Ribosomal_uL6_B"/>
    <property type="match status" value="1"/>
</dbReference>
<name>A0A2H0CV54_9BACT</name>
<dbReference type="Proteomes" id="UP000230638">
    <property type="component" value="Unassembled WGS sequence"/>
</dbReference>
<comment type="caution">
    <text evidence="8">The sequence shown here is derived from an EMBL/GenBank/DDBJ whole genome shotgun (WGS) entry which is preliminary data.</text>
</comment>
<dbReference type="FunFam" id="3.90.930.12:FF:000001">
    <property type="entry name" value="50S ribosomal protein L6"/>
    <property type="match status" value="1"/>
</dbReference>
<evidence type="ECO:0000256" key="1">
    <source>
        <dbReference type="ARBA" id="ARBA00009356"/>
    </source>
</evidence>
<evidence type="ECO:0000256" key="4">
    <source>
        <dbReference type="HAMAP-Rule" id="MF_01365"/>
    </source>
</evidence>
<feature type="domain" description="Large ribosomal subunit protein uL6 alpha-beta" evidence="7">
    <location>
        <begin position="11"/>
        <end position="81"/>
    </location>
</feature>
<evidence type="ECO:0000256" key="3">
    <source>
        <dbReference type="ARBA" id="ARBA00023274"/>
    </source>
</evidence>